<accession>A0ABY7EF60</accession>
<feature type="transmembrane region" description="Helical" evidence="1">
    <location>
        <begin position="185"/>
        <end position="205"/>
    </location>
</feature>
<dbReference type="InterPro" id="IPR015449">
    <property type="entry name" value="K_chnl_Ca-activ_SK"/>
</dbReference>
<keyword evidence="1" id="KW-0812">Transmembrane</keyword>
<name>A0ABY7EF60_MYAAR</name>
<dbReference type="Pfam" id="PF07885">
    <property type="entry name" value="Ion_trans_2"/>
    <property type="match status" value="1"/>
</dbReference>
<reference evidence="3" key="1">
    <citation type="submission" date="2022-11" db="EMBL/GenBank/DDBJ databases">
        <title>Centuries of genome instability and evolution in soft-shell clam transmissible cancer (bioRxiv).</title>
        <authorList>
            <person name="Hart S.F.M."/>
            <person name="Yonemitsu M.A."/>
            <person name="Giersch R.M."/>
            <person name="Beal B.F."/>
            <person name="Arriagada G."/>
            <person name="Davis B.W."/>
            <person name="Ostrander E.A."/>
            <person name="Goff S.P."/>
            <person name="Metzger M.J."/>
        </authorList>
    </citation>
    <scope>NUCLEOTIDE SEQUENCE</scope>
    <source>
        <strain evidence="3">MELC-2E11</strain>
        <tissue evidence="3">Siphon/mantle</tissue>
    </source>
</reference>
<dbReference type="Gene3D" id="1.10.287.70">
    <property type="match status" value="1"/>
</dbReference>
<evidence type="ECO:0000313" key="4">
    <source>
        <dbReference type="Proteomes" id="UP001164746"/>
    </source>
</evidence>
<keyword evidence="1" id="KW-0472">Membrane</keyword>
<sequence>MSTIFENPKIPLVGMNARNRLYSGGSAESGSESNALPSYRPYRFETVEKSWRRGKNCFTAGRDTVITYNGITDKKDSLLSYLMKTCITAFTVALLIFLGIYHYLDVQLFAVDNGVDDLRLAMSFKRVLKIGMELVICSIHPIPGDFKMEWSATVADGQYARKIIIPLRLCEVYGEDGSWDNVHASFLNCLWLIAVTFLSVGYGNIVPTTYCGRGIAV</sequence>
<dbReference type="Proteomes" id="UP001164746">
    <property type="component" value="Chromosome 6"/>
</dbReference>
<keyword evidence="1" id="KW-1133">Transmembrane helix</keyword>
<feature type="transmembrane region" description="Helical" evidence="1">
    <location>
        <begin position="81"/>
        <end position="104"/>
    </location>
</feature>
<dbReference type="EMBL" id="CP111017">
    <property type="protein sequence ID" value="WAR07705.1"/>
    <property type="molecule type" value="Genomic_DNA"/>
</dbReference>
<dbReference type="PANTHER" id="PTHR10153">
    <property type="entry name" value="SMALL CONDUCTANCE CALCIUM-ACTIVATED POTASSIUM CHANNEL"/>
    <property type="match status" value="1"/>
</dbReference>
<dbReference type="Pfam" id="PF03530">
    <property type="entry name" value="SK_channel"/>
    <property type="match status" value="1"/>
</dbReference>
<keyword evidence="4" id="KW-1185">Reference proteome</keyword>
<evidence type="ECO:0000259" key="2">
    <source>
        <dbReference type="Pfam" id="PF07885"/>
    </source>
</evidence>
<evidence type="ECO:0000256" key="1">
    <source>
        <dbReference type="SAM" id="Phobius"/>
    </source>
</evidence>
<protein>
    <submittedName>
        <fullName evidence="3">KCNN3-like protein</fullName>
    </submittedName>
</protein>
<organism evidence="3 4">
    <name type="scientific">Mya arenaria</name>
    <name type="common">Soft-shell clam</name>
    <dbReference type="NCBI Taxonomy" id="6604"/>
    <lineage>
        <taxon>Eukaryota</taxon>
        <taxon>Metazoa</taxon>
        <taxon>Spiralia</taxon>
        <taxon>Lophotrochozoa</taxon>
        <taxon>Mollusca</taxon>
        <taxon>Bivalvia</taxon>
        <taxon>Autobranchia</taxon>
        <taxon>Heteroconchia</taxon>
        <taxon>Euheterodonta</taxon>
        <taxon>Imparidentia</taxon>
        <taxon>Neoheterodontei</taxon>
        <taxon>Myida</taxon>
        <taxon>Myoidea</taxon>
        <taxon>Myidae</taxon>
        <taxon>Mya</taxon>
    </lineage>
</organism>
<gene>
    <name evidence="3" type="ORF">MAR_017663</name>
</gene>
<dbReference type="SUPFAM" id="SSF81324">
    <property type="entry name" value="Voltage-gated potassium channels"/>
    <property type="match status" value="1"/>
</dbReference>
<dbReference type="InterPro" id="IPR013099">
    <property type="entry name" value="K_chnl_dom"/>
</dbReference>
<proteinExistence type="predicted"/>
<evidence type="ECO:0000313" key="3">
    <source>
        <dbReference type="EMBL" id="WAR07705.1"/>
    </source>
</evidence>
<feature type="domain" description="Potassium channel" evidence="2">
    <location>
        <begin position="183"/>
        <end position="216"/>
    </location>
</feature>